<dbReference type="InterPro" id="IPR000182">
    <property type="entry name" value="GNAT_dom"/>
</dbReference>
<reference evidence="6" key="1">
    <citation type="journal article" date="2019" name="Int. J. Syst. Evol. Microbiol.">
        <title>The Global Catalogue of Microorganisms (GCM) 10K type strain sequencing project: providing services to taxonomists for standard genome sequencing and annotation.</title>
        <authorList>
            <consortium name="The Broad Institute Genomics Platform"/>
            <consortium name="The Broad Institute Genome Sequencing Center for Infectious Disease"/>
            <person name="Wu L."/>
            <person name="Ma J."/>
        </authorList>
    </citation>
    <scope>NUCLEOTIDE SEQUENCE [LARGE SCALE GENOMIC DNA]</scope>
    <source>
        <strain evidence="6">CGMCC 4.7641</strain>
    </source>
</reference>
<keyword evidence="2 5" id="KW-0012">Acyltransferase</keyword>
<evidence type="ECO:0000313" key="5">
    <source>
        <dbReference type="EMBL" id="MFD2469836.1"/>
    </source>
</evidence>
<sequence>MFKIDRATAADAAALTDLMHSSSAYQGQYASILEGYAVTPDYLRQHQVLVARGPSGPLGFAALADAELDLLFVADEAQGTGLGARLVEQILDVARELGLAEVRVVSHPPAVKFYERVGARRVGTIPPKPPKISWSRPELVFSLPLPENDSAPARETTAGQGESSKNQKLII</sequence>
<dbReference type="PANTHER" id="PTHR43877:SF1">
    <property type="entry name" value="ACETYLTRANSFERASE"/>
    <property type="match status" value="1"/>
</dbReference>
<evidence type="ECO:0000256" key="1">
    <source>
        <dbReference type="ARBA" id="ARBA00022679"/>
    </source>
</evidence>
<evidence type="ECO:0000256" key="3">
    <source>
        <dbReference type="SAM" id="MobiDB-lite"/>
    </source>
</evidence>
<dbReference type="PANTHER" id="PTHR43877">
    <property type="entry name" value="AMINOALKYLPHOSPHONATE N-ACETYLTRANSFERASE-RELATED-RELATED"/>
    <property type="match status" value="1"/>
</dbReference>
<keyword evidence="1 5" id="KW-0808">Transferase</keyword>
<name>A0ABW5H9T4_9PSEU</name>
<keyword evidence="6" id="KW-1185">Reference proteome</keyword>
<evidence type="ECO:0000259" key="4">
    <source>
        <dbReference type="PROSITE" id="PS51186"/>
    </source>
</evidence>
<dbReference type="EC" id="2.3.-.-" evidence="5"/>
<dbReference type="Proteomes" id="UP001597483">
    <property type="component" value="Unassembled WGS sequence"/>
</dbReference>
<dbReference type="RefSeq" id="WP_378306548.1">
    <property type="nucleotide sequence ID" value="NZ_JBHUKS010000015.1"/>
</dbReference>
<feature type="region of interest" description="Disordered" evidence="3">
    <location>
        <begin position="145"/>
        <end position="171"/>
    </location>
</feature>
<dbReference type="EMBL" id="JBHUKS010000015">
    <property type="protein sequence ID" value="MFD2469836.1"/>
    <property type="molecule type" value="Genomic_DNA"/>
</dbReference>
<gene>
    <name evidence="5" type="ORF">ACFSVL_20795</name>
</gene>
<evidence type="ECO:0000256" key="2">
    <source>
        <dbReference type="ARBA" id="ARBA00023315"/>
    </source>
</evidence>
<protein>
    <submittedName>
        <fullName evidence="5">GNAT family N-acetyltransferase</fullName>
        <ecNumber evidence="5">2.3.-.-</ecNumber>
    </submittedName>
</protein>
<dbReference type="Gene3D" id="3.40.630.30">
    <property type="match status" value="1"/>
</dbReference>
<dbReference type="InterPro" id="IPR016181">
    <property type="entry name" value="Acyl_CoA_acyltransferase"/>
</dbReference>
<dbReference type="SUPFAM" id="SSF55729">
    <property type="entry name" value="Acyl-CoA N-acyltransferases (Nat)"/>
    <property type="match status" value="1"/>
</dbReference>
<comment type="caution">
    <text evidence="5">The sequence shown here is derived from an EMBL/GenBank/DDBJ whole genome shotgun (WGS) entry which is preliminary data.</text>
</comment>
<proteinExistence type="predicted"/>
<evidence type="ECO:0000313" key="6">
    <source>
        <dbReference type="Proteomes" id="UP001597483"/>
    </source>
</evidence>
<dbReference type="GO" id="GO:0016746">
    <property type="term" value="F:acyltransferase activity"/>
    <property type="evidence" value="ECO:0007669"/>
    <property type="project" value="UniProtKB-KW"/>
</dbReference>
<organism evidence="5 6">
    <name type="scientific">Amycolatopsis silviterrae</name>
    <dbReference type="NCBI Taxonomy" id="1656914"/>
    <lineage>
        <taxon>Bacteria</taxon>
        <taxon>Bacillati</taxon>
        <taxon>Actinomycetota</taxon>
        <taxon>Actinomycetes</taxon>
        <taxon>Pseudonocardiales</taxon>
        <taxon>Pseudonocardiaceae</taxon>
        <taxon>Amycolatopsis</taxon>
    </lineage>
</organism>
<dbReference type="CDD" id="cd04301">
    <property type="entry name" value="NAT_SF"/>
    <property type="match status" value="1"/>
</dbReference>
<feature type="compositionally biased region" description="Polar residues" evidence="3">
    <location>
        <begin position="157"/>
        <end position="171"/>
    </location>
</feature>
<accession>A0ABW5H9T4</accession>
<dbReference type="PROSITE" id="PS51186">
    <property type="entry name" value="GNAT"/>
    <property type="match status" value="1"/>
</dbReference>
<feature type="domain" description="N-acetyltransferase" evidence="4">
    <location>
        <begin position="2"/>
        <end position="146"/>
    </location>
</feature>
<dbReference type="InterPro" id="IPR050832">
    <property type="entry name" value="Bact_Acetyltransf"/>
</dbReference>
<dbReference type="Pfam" id="PF13673">
    <property type="entry name" value="Acetyltransf_10"/>
    <property type="match status" value="1"/>
</dbReference>